<evidence type="ECO:0000313" key="2">
    <source>
        <dbReference type="Ensembl" id="ENSPTXP00000001829.1"/>
    </source>
</evidence>
<organism evidence="2 3">
    <name type="scientific">Pseudonaja textilis</name>
    <name type="common">Eastern brown snake</name>
    <dbReference type="NCBI Taxonomy" id="8673"/>
    <lineage>
        <taxon>Eukaryota</taxon>
        <taxon>Metazoa</taxon>
        <taxon>Chordata</taxon>
        <taxon>Craniata</taxon>
        <taxon>Vertebrata</taxon>
        <taxon>Euteleostomi</taxon>
        <taxon>Lepidosauria</taxon>
        <taxon>Squamata</taxon>
        <taxon>Bifurcata</taxon>
        <taxon>Unidentata</taxon>
        <taxon>Episquamata</taxon>
        <taxon>Toxicofera</taxon>
        <taxon>Serpentes</taxon>
        <taxon>Colubroidea</taxon>
        <taxon>Elapidae</taxon>
        <taxon>Hydrophiinae</taxon>
        <taxon>Pseudonaja</taxon>
    </lineage>
</organism>
<sequence>MPQILPDCSSSLSHSSLATAGSAGIDLITQEEIEFKIPLEVKIVPSQFKGFLPSGLVGLILPRSFAHKKGCFVVPGVIDSDYTALEYSCFCYKKEKWEMAFPS</sequence>
<proteinExistence type="predicted"/>
<dbReference type="Ensembl" id="ENSPTXT00000001881.1">
    <property type="protein sequence ID" value="ENSPTXP00000001829.1"/>
    <property type="gene ID" value="ENSPTXG00000001457.1"/>
</dbReference>
<feature type="domain" description="dUTPase-like" evidence="1">
    <location>
        <begin position="17"/>
        <end position="85"/>
    </location>
</feature>
<dbReference type="InterPro" id="IPR029054">
    <property type="entry name" value="dUTPase-like"/>
</dbReference>
<evidence type="ECO:0000259" key="1">
    <source>
        <dbReference type="Pfam" id="PF00692"/>
    </source>
</evidence>
<dbReference type="InterPro" id="IPR036157">
    <property type="entry name" value="dUTPase-like_sf"/>
</dbReference>
<reference evidence="2" key="2">
    <citation type="submission" date="2025-09" db="UniProtKB">
        <authorList>
            <consortium name="Ensembl"/>
        </authorList>
    </citation>
    <scope>IDENTIFICATION</scope>
</reference>
<reference evidence="2" key="1">
    <citation type="submission" date="2025-08" db="UniProtKB">
        <authorList>
            <consortium name="Ensembl"/>
        </authorList>
    </citation>
    <scope>IDENTIFICATION</scope>
</reference>
<dbReference type="AlphaFoldDB" id="A0A670XQA9"/>
<dbReference type="SUPFAM" id="SSF51283">
    <property type="entry name" value="dUTPase-like"/>
    <property type="match status" value="1"/>
</dbReference>
<name>A0A670XQA9_PSETE</name>
<accession>A0A670XQA9</accession>
<dbReference type="Gene3D" id="2.70.40.10">
    <property type="match status" value="1"/>
</dbReference>
<dbReference type="Proteomes" id="UP000472273">
    <property type="component" value="Unplaced"/>
</dbReference>
<dbReference type="GeneTree" id="ENSGT01000000215751"/>
<protein>
    <recommendedName>
        <fullName evidence="1">dUTPase-like domain-containing protein</fullName>
    </recommendedName>
</protein>
<evidence type="ECO:0000313" key="3">
    <source>
        <dbReference type="Proteomes" id="UP000472273"/>
    </source>
</evidence>
<keyword evidence="3" id="KW-1185">Reference proteome</keyword>
<dbReference type="Pfam" id="PF00692">
    <property type="entry name" value="dUTPase"/>
    <property type="match status" value="1"/>
</dbReference>